<organism evidence="2">
    <name type="scientific">mine drainage metagenome</name>
    <dbReference type="NCBI Taxonomy" id="410659"/>
    <lineage>
        <taxon>unclassified sequences</taxon>
        <taxon>metagenomes</taxon>
        <taxon>ecological metagenomes</taxon>
    </lineage>
</organism>
<evidence type="ECO:0000259" key="1">
    <source>
        <dbReference type="Pfam" id="PF03235"/>
    </source>
</evidence>
<dbReference type="PANTHER" id="PTHR39639:SF1">
    <property type="entry name" value="DUF262 DOMAIN-CONTAINING PROTEIN"/>
    <property type="match status" value="1"/>
</dbReference>
<accession>T0ZDX6</accession>
<gene>
    <name evidence="2" type="ORF">B1A_21410</name>
</gene>
<dbReference type="AlphaFoldDB" id="T0ZDX6"/>
<dbReference type="Pfam" id="PF03235">
    <property type="entry name" value="GmrSD_N"/>
    <property type="match status" value="1"/>
</dbReference>
<dbReference type="PANTHER" id="PTHR39639">
    <property type="entry name" value="CHROMOSOME 16, WHOLE GENOME SHOTGUN SEQUENCE"/>
    <property type="match status" value="1"/>
</dbReference>
<sequence>MPELEFTPQLAPTGASWTINAFNKYLTEDSLVIQPAFQRNVVWNDGQRSFLIDSVLRGMPIPEIYVETLTNADGTERVTVVDGQQRIVACLRFLNDELRLSSDEPL</sequence>
<dbReference type="InterPro" id="IPR004919">
    <property type="entry name" value="GmrSD_N"/>
</dbReference>
<reference evidence="2" key="1">
    <citation type="submission" date="2013-08" db="EMBL/GenBank/DDBJ databases">
        <authorList>
            <person name="Mendez C."/>
            <person name="Richter M."/>
            <person name="Ferrer M."/>
            <person name="Sanchez J."/>
        </authorList>
    </citation>
    <scope>NUCLEOTIDE SEQUENCE</scope>
</reference>
<reference evidence="2" key="2">
    <citation type="journal article" date="2014" name="ISME J.">
        <title>Microbial stratification in low pH oxic and suboxic macroscopic growths along an acid mine drainage.</title>
        <authorList>
            <person name="Mendez-Garcia C."/>
            <person name="Mesa V."/>
            <person name="Sprenger R.R."/>
            <person name="Richter M."/>
            <person name="Diez M.S."/>
            <person name="Solano J."/>
            <person name="Bargiela R."/>
            <person name="Golyshina O.V."/>
            <person name="Manteca A."/>
            <person name="Ramos J.L."/>
            <person name="Gallego J.R."/>
            <person name="Llorente I."/>
            <person name="Martins Dos Santos V.A."/>
            <person name="Jensen O.N."/>
            <person name="Pelaez A.I."/>
            <person name="Sanchez J."/>
            <person name="Ferrer M."/>
        </authorList>
    </citation>
    <scope>NUCLEOTIDE SEQUENCE</scope>
</reference>
<feature type="non-terminal residue" evidence="2">
    <location>
        <position position="106"/>
    </location>
</feature>
<proteinExistence type="predicted"/>
<comment type="caution">
    <text evidence="2">The sequence shown here is derived from an EMBL/GenBank/DDBJ whole genome shotgun (WGS) entry which is preliminary data.</text>
</comment>
<evidence type="ECO:0000313" key="2">
    <source>
        <dbReference type="EMBL" id="EQD28025.1"/>
    </source>
</evidence>
<protein>
    <submittedName>
        <fullName evidence="2">Protein containing DUF262</fullName>
    </submittedName>
</protein>
<dbReference type="EMBL" id="AUZX01015822">
    <property type="protein sequence ID" value="EQD28025.1"/>
    <property type="molecule type" value="Genomic_DNA"/>
</dbReference>
<feature type="domain" description="GmrSD restriction endonucleases N-terminal" evidence="1">
    <location>
        <begin position="23"/>
        <end position="96"/>
    </location>
</feature>
<name>T0ZDX6_9ZZZZ</name>